<dbReference type="InterPro" id="IPR052988">
    <property type="entry name" value="Oryzine_lactonohydrolase"/>
</dbReference>
<dbReference type="SUPFAM" id="SSF63829">
    <property type="entry name" value="Calcium-dependent phosphotriesterase"/>
    <property type="match status" value="1"/>
</dbReference>
<gene>
    <name evidence="2" type="ORF">FJTKL_13368</name>
</gene>
<evidence type="ECO:0000313" key="3">
    <source>
        <dbReference type="Proteomes" id="UP001600888"/>
    </source>
</evidence>
<keyword evidence="3" id="KW-1185">Reference proteome</keyword>
<comment type="caution">
    <text evidence="2">The sequence shown here is derived from an EMBL/GenBank/DDBJ whole genome shotgun (WGS) entry which is preliminary data.</text>
</comment>
<dbReference type="InterPro" id="IPR011042">
    <property type="entry name" value="6-blade_b-propeller_TolB-like"/>
</dbReference>
<accession>A0ABR4EAR7</accession>
<evidence type="ECO:0000313" key="2">
    <source>
        <dbReference type="EMBL" id="KAL2279474.1"/>
    </source>
</evidence>
<dbReference type="PANTHER" id="PTHR47064">
    <property type="entry name" value="PUTATIVE (AFU_ORTHOLOGUE AFUA_1G08990)-RELATED"/>
    <property type="match status" value="1"/>
</dbReference>
<sequence>MTSITVSDIEVAATPAQLVKYRPSGRLTTPLATSVSGSTQAAPKEGDPVISLYQPTSGTAFDPRCRHSLLLSTAGTSRNPLFHQACIYNSEHDELYVTSDLLQTTSSSSLPVVLISRVNLRRRSRPHGGTEAWGGDEDDPIGGSDDDVVAVEWQKLRPPHSMAMPAGGARYPGGMVFCSQGSLAEGSTGGLYFMPRGKPPEALVTGFYGRDFNSPQDVAVAARDGALWFTDPCRGFELGFRRRPVLPCRVYRFHPESEDLRVVADGLVRPMGMAFSSDESTVYIADAGANKGEGDMDPPWASTIYAFDVMMRADSPFLANKRVFAVPTTGTAASIKCDQSGFVYAGCSGGIEIWNSGGMLQAVVEIPGGVTCFCFGRQDETRREMFVCAEQRLWRLRFGCRGKSILPVERAGWFVWNERTSMVTAMDQ</sequence>
<dbReference type="EMBL" id="JBAWTH010000075">
    <property type="protein sequence ID" value="KAL2279474.1"/>
    <property type="molecule type" value="Genomic_DNA"/>
</dbReference>
<feature type="domain" description="SMP-30/Gluconolactonase/LRE-like region" evidence="1">
    <location>
        <begin position="172"/>
        <end position="380"/>
    </location>
</feature>
<name>A0ABR4EAR7_9PEZI</name>
<reference evidence="2 3" key="1">
    <citation type="submission" date="2024-03" db="EMBL/GenBank/DDBJ databases">
        <title>A high-quality draft genome sequence of Diaporthe vaccinii, a causative agent of upright dieback and viscid rot disease in cranberry plants.</title>
        <authorList>
            <person name="Sarrasin M."/>
            <person name="Lang B.F."/>
            <person name="Burger G."/>
        </authorList>
    </citation>
    <scope>NUCLEOTIDE SEQUENCE [LARGE SCALE GENOMIC DNA]</scope>
    <source>
        <strain evidence="2 3">IS7</strain>
    </source>
</reference>
<evidence type="ECO:0000259" key="1">
    <source>
        <dbReference type="Pfam" id="PF08450"/>
    </source>
</evidence>
<dbReference type="Pfam" id="PF08450">
    <property type="entry name" value="SGL"/>
    <property type="match status" value="1"/>
</dbReference>
<organism evidence="2 3">
    <name type="scientific">Diaporthe vaccinii</name>
    <dbReference type="NCBI Taxonomy" id="105482"/>
    <lineage>
        <taxon>Eukaryota</taxon>
        <taxon>Fungi</taxon>
        <taxon>Dikarya</taxon>
        <taxon>Ascomycota</taxon>
        <taxon>Pezizomycotina</taxon>
        <taxon>Sordariomycetes</taxon>
        <taxon>Sordariomycetidae</taxon>
        <taxon>Diaporthales</taxon>
        <taxon>Diaporthaceae</taxon>
        <taxon>Diaporthe</taxon>
        <taxon>Diaporthe eres species complex</taxon>
    </lineage>
</organism>
<proteinExistence type="predicted"/>
<dbReference type="Proteomes" id="UP001600888">
    <property type="component" value="Unassembled WGS sequence"/>
</dbReference>
<dbReference type="Gene3D" id="2.120.10.30">
    <property type="entry name" value="TolB, C-terminal domain"/>
    <property type="match status" value="1"/>
</dbReference>
<dbReference type="PANTHER" id="PTHR47064:SF2">
    <property type="entry name" value="SMP-30_GLUCONOLACTONASE_LRE-LIKE REGION DOMAIN-CONTAINING PROTEIN-RELATED"/>
    <property type="match status" value="1"/>
</dbReference>
<protein>
    <recommendedName>
        <fullName evidence="1">SMP-30/Gluconolactonase/LRE-like region domain-containing protein</fullName>
    </recommendedName>
</protein>
<dbReference type="InterPro" id="IPR013658">
    <property type="entry name" value="SGL"/>
</dbReference>